<evidence type="ECO:0000256" key="2">
    <source>
        <dbReference type="SAM" id="MobiDB-lite"/>
    </source>
</evidence>
<dbReference type="PANTHER" id="PTHR15665:SF1">
    <property type="entry name" value="PROTEIN ASTEROID HOMOLOG 1"/>
    <property type="match status" value="1"/>
</dbReference>
<feature type="region of interest" description="Disordered" evidence="2">
    <location>
        <begin position="487"/>
        <end position="516"/>
    </location>
</feature>
<keyword evidence="4" id="KW-1185">Reference proteome</keyword>
<feature type="compositionally biased region" description="Acidic residues" evidence="2">
    <location>
        <begin position="492"/>
        <end position="516"/>
    </location>
</feature>
<dbReference type="EMBL" id="JACAZI010000004">
    <property type="protein sequence ID" value="KAF7362171.1"/>
    <property type="molecule type" value="Genomic_DNA"/>
</dbReference>
<dbReference type="AlphaFoldDB" id="A0A8H7D803"/>
<evidence type="ECO:0000313" key="4">
    <source>
        <dbReference type="Proteomes" id="UP000620124"/>
    </source>
</evidence>
<dbReference type="Gene3D" id="3.40.50.1010">
    <property type="entry name" value="5'-nuclease"/>
    <property type="match status" value="1"/>
</dbReference>
<dbReference type="InterPro" id="IPR026832">
    <property type="entry name" value="Asteroid"/>
</dbReference>
<sequence>MGVHGLSTYLKENRRLSETHLLPSADPQTSDRIKIVVDGWSSSGLPWVYGGQYTAFGKIVTAVVNAWVSVGFTIYFVFDGAYPSLKFPTLVSRLTQSSISNSLIFFRTSTASRSAPRFLNESRIMPPLAYTACLDALKSICQSTDNVSIHYADEEGDPYAVELAGRVGAFVVGSDSDFVILNSEGYRGYIPLDEMVWNVPTPDEPVTVEDDDFQQVRKPKARKKAINPSSARGIIPPDSTSGLSLSFTAYSPTTLASHLNLPVTVLPLFSALVGNDYFSNQSASPRRNVQLLFFEKHLSLSQRITRVAATMHSILSPSAQKGKQKQVGSVMDLIDKTVNALLVRSISSMGSGEVEAIVERIVEATLQYALPRNEDDTQDLWPTDICALHEADVCPILPMFSRLVTAEALLEDRENDDELLKRNELRGQYLSAYRDGHLNPEVLDILHTGTWWPQLFLETPDLETVSRVFGRPIRQWGYAILHDTVGLPLPSAEDETPSELEGSGVEEEDEEEDQDELIDVVESDSEDEKGGADLLAPLKGALQRLSVSDDDEMAPSSSSQTRGTQSPVITEYIRRGTRIAEEPVTVPSISDLLSSISTTDFVASDITIPILAQPEPDRFTILLPEEKPPSGQDSALPEILDRNVQLTAQVLTTLESIDQFSQILLVNDRLPSPASRFSGVDFHATLTGMKAVDVPDTLWDACVDDIAEMFGDERKKKQKKAKQTPALPVKDSRKTGGLFGMLADADA</sequence>
<feature type="compositionally biased region" description="Polar residues" evidence="2">
    <location>
        <begin position="555"/>
        <end position="567"/>
    </location>
</feature>
<feature type="region of interest" description="Disordered" evidence="2">
    <location>
        <begin position="713"/>
        <end position="747"/>
    </location>
</feature>
<comment type="caution">
    <text evidence="3">The sequence shown here is derived from an EMBL/GenBank/DDBJ whole genome shotgun (WGS) entry which is preliminary data.</text>
</comment>
<evidence type="ECO:0000256" key="1">
    <source>
        <dbReference type="ARBA" id="ARBA00007398"/>
    </source>
</evidence>
<dbReference type="OrthoDB" id="25987at2759"/>
<dbReference type="InterPro" id="IPR029060">
    <property type="entry name" value="PIN-like_dom_sf"/>
</dbReference>
<reference evidence="3" key="1">
    <citation type="submission" date="2020-05" db="EMBL/GenBank/DDBJ databases">
        <title>Mycena genomes resolve the evolution of fungal bioluminescence.</title>
        <authorList>
            <person name="Tsai I.J."/>
        </authorList>
    </citation>
    <scope>NUCLEOTIDE SEQUENCE</scope>
    <source>
        <strain evidence="3">CCC161011</strain>
    </source>
</reference>
<organism evidence="3 4">
    <name type="scientific">Mycena venus</name>
    <dbReference type="NCBI Taxonomy" id="2733690"/>
    <lineage>
        <taxon>Eukaryota</taxon>
        <taxon>Fungi</taxon>
        <taxon>Dikarya</taxon>
        <taxon>Basidiomycota</taxon>
        <taxon>Agaricomycotina</taxon>
        <taxon>Agaricomycetes</taxon>
        <taxon>Agaricomycetidae</taxon>
        <taxon>Agaricales</taxon>
        <taxon>Marasmiineae</taxon>
        <taxon>Mycenaceae</taxon>
        <taxon>Mycena</taxon>
    </lineage>
</organism>
<protein>
    <submittedName>
        <fullName evidence="3">XPG-I-2 domain-containing protein</fullName>
    </submittedName>
</protein>
<evidence type="ECO:0000313" key="3">
    <source>
        <dbReference type="EMBL" id="KAF7362171.1"/>
    </source>
</evidence>
<name>A0A8H7D803_9AGAR</name>
<feature type="region of interest" description="Disordered" evidence="2">
    <location>
        <begin position="548"/>
        <end position="567"/>
    </location>
</feature>
<gene>
    <name evidence="3" type="ORF">MVEN_00563200</name>
</gene>
<proteinExistence type="inferred from homology"/>
<accession>A0A8H7D803</accession>
<dbReference type="PANTHER" id="PTHR15665">
    <property type="entry name" value="ASTEROID PROTEIN"/>
    <property type="match status" value="1"/>
</dbReference>
<comment type="similarity">
    <text evidence="1">Belongs to the asteroid family.</text>
</comment>
<dbReference type="Proteomes" id="UP000620124">
    <property type="component" value="Unassembled WGS sequence"/>
</dbReference>
<dbReference type="SUPFAM" id="SSF88723">
    <property type="entry name" value="PIN domain-like"/>
    <property type="match status" value="1"/>
</dbReference>